<comment type="caution">
    <text evidence="1">The sequence shown here is derived from an EMBL/GenBank/DDBJ whole genome shotgun (WGS) entry which is preliminary data.</text>
</comment>
<gene>
    <name evidence="1" type="ORF">ACFS2C_26790</name>
</gene>
<dbReference type="Proteomes" id="UP001597478">
    <property type="component" value="Unassembled WGS sequence"/>
</dbReference>
<organism evidence="1 2">
    <name type="scientific">Prauserella oleivorans</name>
    <dbReference type="NCBI Taxonomy" id="1478153"/>
    <lineage>
        <taxon>Bacteria</taxon>
        <taxon>Bacillati</taxon>
        <taxon>Actinomycetota</taxon>
        <taxon>Actinomycetes</taxon>
        <taxon>Pseudonocardiales</taxon>
        <taxon>Pseudonocardiaceae</taxon>
        <taxon>Prauserella</taxon>
    </lineage>
</organism>
<name>A0ABW5WKU9_9PSEU</name>
<dbReference type="RefSeq" id="WP_377395258.1">
    <property type="nucleotide sequence ID" value="NZ_JBHSAN010000054.1"/>
</dbReference>
<dbReference type="EMBL" id="JBHUOF010000049">
    <property type="protein sequence ID" value="MFD2803005.1"/>
    <property type="molecule type" value="Genomic_DNA"/>
</dbReference>
<sequence length="213" mass="22682">MAVTPGQTAVTGGSNGTRSIPSRLVAPIELPADADDLAVGAVTRLGWNGVLLPQLTLLGRRVYVVARLRPEVHAERIALGLEPVTDRAQVSTWTWPELAETAPAAAAEVVGVLAVARHWRTGLAATVPFARYGDAAVVLPRSATLSHDYVDNGLPRTRAYGIAVVAADEHANVELDVEGHHERLLLGDDAVSRWVNEVVYEQLLAQETPAGAR</sequence>
<evidence type="ECO:0000313" key="1">
    <source>
        <dbReference type="EMBL" id="MFD2803005.1"/>
    </source>
</evidence>
<accession>A0ABW5WKU9</accession>
<keyword evidence="2" id="KW-1185">Reference proteome</keyword>
<proteinExistence type="predicted"/>
<reference evidence="2" key="1">
    <citation type="journal article" date="2019" name="Int. J. Syst. Evol. Microbiol.">
        <title>The Global Catalogue of Microorganisms (GCM) 10K type strain sequencing project: providing services to taxonomists for standard genome sequencing and annotation.</title>
        <authorList>
            <consortium name="The Broad Institute Genomics Platform"/>
            <consortium name="The Broad Institute Genome Sequencing Center for Infectious Disease"/>
            <person name="Wu L."/>
            <person name="Ma J."/>
        </authorList>
    </citation>
    <scope>NUCLEOTIDE SEQUENCE [LARGE SCALE GENOMIC DNA]</scope>
    <source>
        <strain evidence="2">IBRC-M 10906</strain>
    </source>
</reference>
<protein>
    <submittedName>
        <fullName evidence="1">Uncharacterized protein</fullName>
    </submittedName>
</protein>
<evidence type="ECO:0000313" key="2">
    <source>
        <dbReference type="Proteomes" id="UP001597478"/>
    </source>
</evidence>